<dbReference type="Proteomes" id="UP000664256">
    <property type="component" value="Unassembled WGS sequence"/>
</dbReference>
<dbReference type="Pfam" id="PF01520">
    <property type="entry name" value="Amidase_3"/>
    <property type="match status" value="1"/>
</dbReference>
<dbReference type="PANTHER" id="PTHR30404:SF0">
    <property type="entry name" value="N-ACETYLMURAMOYL-L-ALANINE AMIDASE AMIC"/>
    <property type="match status" value="1"/>
</dbReference>
<evidence type="ECO:0000313" key="4">
    <source>
        <dbReference type="Proteomes" id="UP000664256"/>
    </source>
</evidence>
<dbReference type="SUPFAM" id="SSF53187">
    <property type="entry name" value="Zn-dependent exopeptidases"/>
    <property type="match status" value="1"/>
</dbReference>
<dbReference type="CDD" id="cd02696">
    <property type="entry name" value="MurNAc-LAA"/>
    <property type="match status" value="1"/>
</dbReference>
<keyword evidence="4" id="KW-1185">Reference proteome</keyword>
<accession>A0ABS3H8X3</accession>
<comment type="caution">
    <text evidence="3">The sequence shown here is derived from an EMBL/GenBank/DDBJ whole genome shotgun (WGS) entry which is preliminary data.</text>
</comment>
<evidence type="ECO:0000313" key="3">
    <source>
        <dbReference type="EMBL" id="MBO0449901.1"/>
    </source>
</evidence>
<name>A0ABS3H8X3_9ENTE</name>
<dbReference type="SMART" id="SM00646">
    <property type="entry name" value="Ami_3"/>
    <property type="match status" value="1"/>
</dbReference>
<dbReference type="InterPro" id="IPR050695">
    <property type="entry name" value="N-acetylmuramoyl_amidase_3"/>
</dbReference>
<reference evidence="3 4" key="1">
    <citation type="submission" date="2021-03" db="EMBL/GenBank/DDBJ databases">
        <title>Enterococcal diversity collection.</title>
        <authorList>
            <person name="Gilmore M.S."/>
            <person name="Schwartzman J."/>
            <person name="Van Tyne D."/>
            <person name="Martin M."/>
            <person name="Earl A.M."/>
            <person name="Manson A.L."/>
            <person name="Straub T."/>
            <person name="Salamzade R."/>
            <person name="Saavedra J."/>
            <person name="Lebreton F."/>
            <person name="Prichula J."/>
            <person name="Schaufler K."/>
            <person name="Gaca A."/>
            <person name="Sgardioli B."/>
            <person name="Wagenaar J."/>
            <person name="Strong T."/>
        </authorList>
    </citation>
    <scope>NUCLEOTIDE SEQUENCE [LARGE SCALE GENOMIC DNA]</scope>
    <source>
        <strain evidence="3 4">MJM12</strain>
    </source>
</reference>
<dbReference type="RefSeq" id="WP_206903970.1">
    <property type="nucleotide sequence ID" value="NZ_JAFLVT010000015.1"/>
</dbReference>
<evidence type="ECO:0000259" key="2">
    <source>
        <dbReference type="SMART" id="SM00646"/>
    </source>
</evidence>
<evidence type="ECO:0000256" key="1">
    <source>
        <dbReference type="ARBA" id="ARBA00022801"/>
    </source>
</evidence>
<organism evidence="3 4">
    <name type="scientific">Candidatus Enterococcus myersii</name>
    <dbReference type="NCBI Taxonomy" id="2815322"/>
    <lineage>
        <taxon>Bacteria</taxon>
        <taxon>Bacillati</taxon>
        <taxon>Bacillota</taxon>
        <taxon>Bacilli</taxon>
        <taxon>Lactobacillales</taxon>
        <taxon>Enterococcaceae</taxon>
        <taxon>Enterococcus</taxon>
    </lineage>
</organism>
<sequence length="326" mass="36130">MKRKIKFTIVILVIAIISAGALIGQYNIKSEAQPTVKKKEQESFVTIVDSNPLTVSTKKVQVYVDPALYSTTAETANDYVALKESPNAKSATLVNLYRGEWGVYLASQNDWIKINSNDGKIGWLKKENTQIMTSTRKVKPTLTQFKVVLDAGHGGIDTGAESDDGTLTEKELTLQTVKKIGAALEKIGVSVAYTRTQDNYLALEDITKKSMAESADLFISIHYDKYDYDNGMNGQTTYYYYQDDKFAATSINTALQKNLALNNNGIRLGNYFVLRQSNRPSLLLELGYLNSDSDLALIKQADFQDKVATGIVAGIQTYVNELNLNQ</sequence>
<gene>
    <name evidence="3" type="ORF">JZO76_10245</name>
</gene>
<dbReference type="PANTHER" id="PTHR30404">
    <property type="entry name" value="N-ACETYLMURAMOYL-L-ALANINE AMIDASE"/>
    <property type="match status" value="1"/>
</dbReference>
<keyword evidence="1" id="KW-0378">Hydrolase</keyword>
<dbReference type="EMBL" id="JAFLVT010000015">
    <property type="protein sequence ID" value="MBO0449901.1"/>
    <property type="molecule type" value="Genomic_DNA"/>
</dbReference>
<protein>
    <submittedName>
        <fullName evidence="3">N-acetylmuramoyl-L-alanine amidase</fullName>
    </submittedName>
</protein>
<dbReference type="InterPro" id="IPR002508">
    <property type="entry name" value="MurNAc-LAA_cat"/>
</dbReference>
<dbReference type="Gene3D" id="3.40.630.40">
    <property type="entry name" value="Zn-dependent exopeptidases"/>
    <property type="match status" value="1"/>
</dbReference>
<proteinExistence type="predicted"/>
<feature type="domain" description="MurNAc-LAA" evidence="2">
    <location>
        <begin position="207"/>
        <end position="316"/>
    </location>
</feature>
<dbReference type="Gene3D" id="2.30.30.40">
    <property type="entry name" value="SH3 Domains"/>
    <property type="match status" value="1"/>
</dbReference>